<dbReference type="GeneID" id="63785638"/>
<keyword evidence="2" id="KW-1185">Reference proteome</keyword>
<dbReference type="AlphaFoldDB" id="A0A1Y2FNV2"/>
<dbReference type="EMBL" id="MCFI01000006">
    <property type="protein sequence ID" value="ORY84395.1"/>
    <property type="molecule type" value="Genomic_DNA"/>
</dbReference>
<protein>
    <submittedName>
        <fullName evidence="1">Uncharacterized protein</fullName>
    </submittedName>
</protein>
<dbReference type="Proteomes" id="UP000193685">
    <property type="component" value="Unassembled WGS sequence"/>
</dbReference>
<organism evidence="1 2">
    <name type="scientific">Protomyces lactucae-debilis</name>
    <dbReference type="NCBI Taxonomy" id="2754530"/>
    <lineage>
        <taxon>Eukaryota</taxon>
        <taxon>Fungi</taxon>
        <taxon>Dikarya</taxon>
        <taxon>Ascomycota</taxon>
        <taxon>Taphrinomycotina</taxon>
        <taxon>Taphrinomycetes</taxon>
        <taxon>Taphrinales</taxon>
        <taxon>Protomycetaceae</taxon>
        <taxon>Protomyces</taxon>
    </lineage>
</organism>
<dbReference type="RefSeq" id="XP_040726413.1">
    <property type="nucleotide sequence ID" value="XM_040869039.1"/>
</dbReference>
<evidence type="ECO:0000313" key="2">
    <source>
        <dbReference type="Proteomes" id="UP000193685"/>
    </source>
</evidence>
<comment type="caution">
    <text evidence="1">The sequence shown here is derived from an EMBL/GenBank/DDBJ whole genome shotgun (WGS) entry which is preliminary data.</text>
</comment>
<proteinExistence type="predicted"/>
<name>A0A1Y2FNV2_PROLT</name>
<sequence length="76" mass="8541">MLQSLEPARNSASAFFLILEPIMPMVQANLTVRIRFRARISRKPVRDGHCFHTAQTSELVGEVGAACRYREGVLLL</sequence>
<accession>A0A1Y2FNV2</accession>
<evidence type="ECO:0000313" key="1">
    <source>
        <dbReference type="EMBL" id="ORY84395.1"/>
    </source>
</evidence>
<reference evidence="1 2" key="1">
    <citation type="submission" date="2016-07" db="EMBL/GenBank/DDBJ databases">
        <title>Pervasive Adenine N6-methylation of Active Genes in Fungi.</title>
        <authorList>
            <consortium name="DOE Joint Genome Institute"/>
            <person name="Mondo S.J."/>
            <person name="Dannebaum R.O."/>
            <person name="Kuo R.C."/>
            <person name="Labutti K."/>
            <person name="Haridas S."/>
            <person name="Kuo A."/>
            <person name="Salamov A."/>
            <person name="Ahrendt S.R."/>
            <person name="Lipzen A."/>
            <person name="Sullivan W."/>
            <person name="Andreopoulos W.B."/>
            <person name="Clum A."/>
            <person name="Lindquist E."/>
            <person name="Daum C."/>
            <person name="Ramamoorthy G.K."/>
            <person name="Gryganskyi A."/>
            <person name="Culley D."/>
            <person name="Magnuson J.K."/>
            <person name="James T.Y."/>
            <person name="O'Malley M.A."/>
            <person name="Stajich J.E."/>
            <person name="Spatafora J.W."/>
            <person name="Visel A."/>
            <person name="Grigoriev I.V."/>
        </authorList>
    </citation>
    <scope>NUCLEOTIDE SEQUENCE [LARGE SCALE GENOMIC DNA]</scope>
    <source>
        <strain evidence="1 2">12-1054</strain>
    </source>
</reference>
<gene>
    <name evidence="1" type="ORF">BCR37DRAFT_378420</name>
</gene>